<dbReference type="SUPFAM" id="SSF56214">
    <property type="entry name" value="4'-phosphopantetheinyl transferase"/>
    <property type="match status" value="2"/>
</dbReference>
<dbReference type="NCBIfam" id="TIGR00556">
    <property type="entry name" value="pantethn_trn"/>
    <property type="match status" value="1"/>
</dbReference>
<dbReference type="GO" id="GO:0008897">
    <property type="term" value="F:holo-[acyl-carrier-protein] synthase activity"/>
    <property type="evidence" value="ECO:0007669"/>
    <property type="project" value="InterPro"/>
</dbReference>
<protein>
    <submittedName>
        <fullName evidence="8">4'-phosphopantetheinyl transferase superfamily protein</fullName>
    </submittedName>
</protein>
<dbReference type="EMBL" id="CP071793">
    <property type="protein sequence ID" value="QTD49247.1"/>
    <property type="molecule type" value="Genomic_DNA"/>
</dbReference>
<dbReference type="InterPro" id="IPR055066">
    <property type="entry name" value="AASDHPPT_N"/>
</dbReference>
<evidence type="ECO:0000256" key="1">
    <source>
        <dbReference type="ARBA" id="ARBA00001946"/>
    </source>
</evidence>
<feature type="domain" description="4'-phosphopantetheinyl transferase" evidence="6">
    <location>
        <begin position="128"/>
        <end position="234"/>
    </location>
</feature>
<dbReference type="AlphaFoldDB" id="A0A8A4TIC4"/>
<comment type="cofactor">
    <cofactor evidence="1">
        <name>Mg(2+)</name>
        <dbReference type="ChEBI" id="CHEBI:18420"/>
    </cofactor>
</comment>
<dbReference type="InterPro" id="IPR037143">
    <property type="entry name" value="4-PPantetheinyl_Trfase_dom_sf"/>
</dbReference>
<evidence type="ECO:0000256" key="3">
    <source>
        <dbReference type="ARBA" id="ARBA00022679"/>
    </source>
</evidence>
<dbReference type="InterPro" id="IPR050559">
    <property type="entry name" value="P-Pant_transferase_sf"/>
</dbReference>
<reference evidence="8" key="1">
    <citation type="submission" date="2021-03" db="EMBL/GenBank/DDBJ databases">
        <title>Acanthopleuribacteraceae sp. M133.</title>
        <authorList>
            <person name="Wang G."/>
        </authorList>
    </citation>
    <scope>NUCLEOTIDE SEQUENCE</scope>
    <source>
        <strain evidence="8">M133</strain>
    </source>
</reference>
<dbReference type="GO" id="GO:0019878">
    <property type="term" value="P:lysine biosynthetic process via aminoadipic acid"/>
    <property type="evidence" value="ECO:0007669"/>
    <property type="project" value="TreeGrafter"/>
</dbReference>
<dbReference type="GO" id="GO:0005829">
    <property type="term" value="C:cytosol"/>
    <property type="evidence" value="ECO:0007669"/>
    <property type="project" value="TreeGrafter"/>
</dbReference>
<evidence type="ECO:0000313" key="8">
    <source>
        <dbReference type="EMBL" id="QTD49247.1"/>
    </source>
</evidence>
<dbReference type="Pfam" id="PF01648">
    <property type="entry name" value="ACPS"/>
    <property type="match status" value="1"/>
</dbReference>
<evidence type="ECO:0000256" key="2">
    <source>
        <dbReference type="ARBA" id="ARBA00010990"/>
    </source>
</evidence>
<accession>A0A8A4TIC4</accession>
<dbReference type="Gene3D" id="3.90.470.20">
    <property type="entry name" value="4'-phosphopantetheinyl transferase domain"/>
    <property type="match status" value="2"/>
</dbReference>
<evidence type="ECO:0000259" key="7">
    <source>
        <dbReference type="Pfam" id="PF22624"/>
    </source>
</evidence>
<organism evidence="8 9">
    <name type="scientific">Sulfidibacter corallicola</name>
    <dbReference type="NCBI Taxonomy" id="2818388"/>
    <lineage>
        <taxon>Bacteria</taxon>
        <taxon>Pseudomonadati</taxon>
        <taxon>Acidobacteriota</taxon>
        <taxon>Holophagae</taxon>
        <taxon>Acanthopleuribacterales</taxon>
        <taxon>Acanthopleuribacteraceae</taxon>
        <taxon>Sulfidibacter</taxon>
    </lineage>
</organism>
<dbReference type="GO" id="GO:0006633">
    <property type="term" value="P:fatty acid biosynthetic process"/>
    <property type="evidence" value="ECO:0007669"/>
    <property type="project" value="InterPro"/>
</dbReference>
<keyword evidence="9" id="KW-1185">Reference proteome</keyword>
<dbReference type="KEGG" id="scor:J3U87_26985"/>
<dbReference type="PANTHER" id="PTHR12215:SF10">
    <property type="entry name" value="L-AMINOADIPATE-SEMIALDEHYDE DEHYDROGENASE-PHOSPHOPANTETHEINYL TRANSFERASE"/>
    <property type="match status" value="1"/>
</dbReference>
<keyword evidence="5" id="KW-0460">Magnesium</keyword>
<evidence type="ECO:0000313" key="9">
    <source>
        <dbReference type="Proteomes" id="UP000663929"/>
    </source>
</evidence>
<dbReference type="InterPro" id="IPR008278">
    <property type="entry name" value="4-PPantetheinyl_Trfase_dom"/>
</dbReference>
<dbReference type="Pfam" id="PF22624">
    <property type="entry name" value="AASDHPPT_N"/>
    <property type="match status" value="1"/>
</dbReference>
<sequence>MPISESDNWATPLELHDDEIHVWLAFSNQITDPDLLKRYHLYLNPLEAKKQKRFYFERDQHQYLVTRGFIRSLLTRYVPEVRPSMWTFETNKYGRPSIVREPEWPNLRFNISHTRGLISIAVVKDLEVGVDVEQVTRDGEQIQIADRFFSKREVTELKSLPEANQKDRFFDYWTLKESYIKARGMGLSIPLGDFSFLLEEGRRIGIYIDPKQLDDPERWQFRSWRVSDEHKMALTLERKPGVSFRLSLRKAVPLVGSEPFTCEMLRDSMD</sequence>
<dbReference type="PANTHER" id="PTHR12215">
    <property type="entry name" value="PHOSPHOPANTETHEINE TRANSFERASE"/>
    <property type="match status" value="1"/>
</dbReference>
<dbReference type="GO" id="GO:0000287">
    <property type="term" value="F:magnesium ion binding"/>
    <property type="evidence" value="ECO:0007669"/>
    <property type="project" value="InterPro"/>
</dbReference>
<dbReference type="Proteomes" id="UP000663929">
    <property type="component" value="Chromosome"/>
</dbReference>
<name>A0A8A4TIC4_SULCO</name>
<comment type="similarity">
    <text evidence="2">Belongs to the P-Pant transferase superfamily. Gsp/Sfp/HetI/AcpT family.</text>
</comment>
<proteinExistence type="inferred from homology"/>
<dbReference type="InterPro" id="IPR004568">
    <property type="entry name" value="Ppantetheine-prot_Trfase_dom"/>
</dbReference>
<keyword evidence="3 8" id="KW-0808">Transferase</keyword>
<keyword evidence="4" id="KW-0479">Metal-binding</keyword>
<evidence type="ECO:0000256" key="5">
    <source>
        <dbReference type="ARBA" id="ARBA00022842"/>
    </source>
</evidence>
<evidence type="ECO:0000259" key="6">
    <source>
        <dbReference type="Pfam" id="PF01648"/>
    </source>
</evidence>
<gene>
    <name evidence="8" type="ORF">J3U87_26985</name>
</gene>
<evidence type="ECO:0000256" key="4">
    <source>
        <dbReference type="ARBA" id="ARBA00022723"/>
    </source>
</evidence>
<dbReference type="RefSeq" id="WP_237378888.1">
    <property type="nucleotide sequence ID" value="NZ_CP071793.1"/>
</dbReference>
<feature type="domain" description="4'-phosphopantetheinyl transferase N-terminal" evidence="7">
    <location>
        <begin position="42"/>
        <end position="121"/>
    </location>
</feature>